<sequence>MAIIISNKIKDKLRDKHGIREAFIPIDGDFHIRTAYEPNDEELRIYRKYGETQ</sequence>
<gene>
    <name evidence="1" type="ORF">HF292_009530</name>
</gene>
<dbReference type="Proteomes" id="UP001196097">
    <property type="component" value="Chromosome"/>
</dbReference>
<evidence type="ECO:0000313" key="2">
    <source>
        <dbReference type="Proteomes" id="UP001196097"/>
    </source>
</evidence>
<dbReference type="EMBL" id="CP130946">
    <property type="protein sequence ID" value="XRP72047.1"/>
    <property type="molecule type" value="Genomic_DNA"/>
</dbReference>
<reference evidence="1 2" key="1">
    <citation type="journal article" date="2021" name="ISME J.">
        <title>Genomic evolution of the class Acidithiobacillia: deep-branching Proteobacteria living in extreme acidic conditions.</title>
        <authorList>
            <person name="Moya-Beltran A."/>
            <person name="Beard S."/>
            <person name="Rojas-Villalobos C."/>
            <person name="Issotta F."/>
            <person name="Gallardo Y."/>
            <person name="Ulloa R."/>
            <person name="Giaveno A."/>
            <person name="Degli Esposti M."/>
            <person name="Johnson D.B."/>
            <person name="Quatrini R."/>
        </authorList>
    </citation>
    <scope>NUCLEOTIDE SEQUENCE [LARGE SCALE GENOMIC DNA]</scope>
    <source>
        <strain evidence="1 2">CF3</strain>
    </source>
</reference>
<accession>A0ACD5IE96</accession>
<proteinExistence type="predicted"/>
<protein>
    <submittedName>
        <fullName evidence="1">Uncharacterized protein</fullName>
    </submittedName>
</protein>
<name>A0ACD5IE96_9PROT</name>
<organism evidence="1 2">
    <name type="scientific">Acidithiobacillus ferruginosus</name>
    <dbReference type="NCBI Taxonomy" id="3063951"/>
    <lineage>
        <taxon>Bacteria</taxon>
        <taxon>Pseudomonadati</taxon>
        <taxon>Pseudomonadota</taxon>
        <taxon>Acidithiobacillia</taxon>
        <taxon>Acidithiobacillales</taxon>
        <taxon>Acidithiobacillaceae</taxon>
        <taxon>Acidithiobacillus</taxon>
    </lineage>
</organism>
<evidence type="ECO:0000313" key="1">
    <source>
        <dbReference type="EMBL" id="XRP72047.1"/>
    </source>
</evidence>
<keyword evidence="2" id="KW-1185">Reference proteome</keyword>